<dbReference type="EMBL" id="BAABHY010000005">
    <property type="protein sequence ID" value="GAA5112782.1"/>
    <property type="molecule type" value="Genomic_DNA"/>
</dbReference>
<dbReference type="NCBIfam" id="TIGR01484">
    <property type="entry name" value="HAD-SF-IIB"/>
    <property type="match status" value="1"/>
</dbReference>
<sequence>MINKPEAIVFFDLDGTLLTSDVTVAQSTIDAICQLKKNNIKPVLATGRTIFEVKHIMAQSGIDSIVGMNGQSVFYQGEHIFSNNIDIDLIERILSYSKTQTQIPMAFYNDKLIRISEFSHAAVLLYQYLKQPLPPTDINVFHQQPIQMLLLLCESGEGQYVEQFPELTFVRNTPYCVDIFNKGGSKAFGIQKLLENKQFLDVPTYAFGDGLNDIEMFKLVDHPIAMGNCLAPLKPLAEFITDDNNHDGIANGLNRLGLI</sequence>
<proteinExistence type="predicted"/>
<dbReference type="InterPro" id="IPR006379">
    <property type="entry name" value="HAD-SF_hydro_IIB"/>
</dbReference>
<dbReference type="Proteomes" id="UP001500171">
    <property type="component" value="Unassembled WGS sequence"/>
</dbReference>
<dbReference type="InterPro" id="IPR023214">
    <property type="entry name" value="HAD_sf"/>
</dbReference>
<dbReference type="SFLD" id="SFLDS00003">
    <property type="entry name" value="Haloacid_Dehalogenase"/>
    <property type="match status" value="1"/>
</dbReference>
<dbReference type="PROSITE" id="PS01228">
    <property type="entry name" value="COF_1"/>
    <property type="match status" value="1"/>
</dbReference>
<protein>
    <submittedName>
        <fullName evidence="1">Cof-type HAD-IIB family hydrolase</fullName>
    </submittedName>
</protein>
<dbReference type="RefSeq" id="WP_345491761.1">
    <property type="nucleotide sequence ID" value="NZ_BAABHY010000005.1"/>
</dbReference>
<dbReference type="Gene3D" id="3.30.1240.10">
    <property type="match status" value="1"/>
</dbReference>
<dbReference type="InterPro" id="IPR000150">
    <property type="entry name" value="Cof"/>
</dbReference>
<dbReference type="GO" id="GO:0016787">
    <property type="term" value="F:hydrolase activity"/>
    <property type="evidence" value="ECO:0007669"/>
    <property type="project" value="UniProtKB-KW"/>
</dbReference>
<dbReference type="Pfam" id="PF08282">
    <property type="entry name" value="Hydrolase_3"/>
    <property type="match status" value="1"/>
</dbReference>
<keyword evidence="2" id="KW-1185">Reference proteome</keyword>
<accession>A0ABP9N9R5</accession>
<evidence type="ECO:0000313" key="2">
    <source>
        <dbReference type="Proteomes" id="UP001500171"/>
    </source>
</evidence>
<organism evidence="1 2">
    <name type="scientific">Orbus sasakiae</name>
    <dbReference type="NCBI Taxonomy" id="1078475"/>
    <lineage>
        <taxon>Bacteria</taxon>
        <taxon>Pseudomonadati</taxon>
        <taxon>Pseudomonadota</taxon>
        <taxon>Gammaproteobacteria</taxon>
        <taxon>Orbales</taxon>
        <taxon>Orbaceae</taxon>
        <taxon>Orbus</taxon>
    </lineage>
</organism>
<dbReference type="SUPFAM" id="SSF56784">
    <property type="entry name" value="HAD-like"/>
    <property type="match status" value="1"/>
</dbReference>
<reference evidence="2" key="1">
    <citation type="journal article" date="2019" name="Int. J. Syst. Evol. Microbiol.">
        <title>The Global Catalogue of Microorganisms (GCM) 10K type strain sequencing project: providing services to taxonomists for standard genome sequencing and annotation.</title>
        <authorList>
            <consortium name="The Broad Institute Genomics Platform"/>
            <consortium name="The Broad Institute Genome Sequencing Center for Infectious Disease"/>
            <person name="Wu L."/>
            <person name="Ma J."/>
        </authorList>
    </citation>
    <scope>NUCLEOTIDE SEQUENCE [LARGE SCALE GENOMIC DNA]</scope>
    <source>
        <strain evidence="2">JCM 18050</strain>
    </source>
</reference>
<name>A0ABP9N9R5_9GAMM</name>
<dbReference type="PANTHER" id="PTHR10000">
    <property type="entry name" value="PHOSPHOSERINE PHOSPHATASE"/>
    <property type="match status" value="1"/>
</dbReference>
<dbReference type="PANTHER" id="PTHR10000:SF25">
    <property type="entry name" value="PHOSPHATASE YKRA-RELATED"/>
    <property type="match status" value="1"/>
</dbReference>
<comment type="caution">
    <text evidence="1">The sequence shown here is derived from an EMBL/GenBank/DDBJ whole genome shotgun (WGS) entry which is preliminary data.</text>
</comment>
<dbReference type="InterPro" id="IPR036412">
    <property type="entry name" value="HAD-like_sf"/>
</dbReference>
<evidence type="ECO:0000313" key="1">
    <source>
        <dbReference type="EMBL" id="GAA5112782.1"/>
    </source>
</evidence>
<dbReference type="NCBIfam" id="TIGR00099">
    <property type="entry name" value="Cof-subfamily"/>
    <property type="match status" value="1"/>
</dbReference>
<dbReference type="SFLD" id="SFLDG01140">
    <property type="entry name" value="C2.B:_Phosphomannomutase_and_P"/>
    <property type="match status" value="1"/>
</dbReference>
<keyword evidence="1" id="KW-0378">Hydrolase</keyword>
<dbReference type="Gene3D" id="3.40.50.1000">
    <property type="entry name" value="HAD superfamily/HAD-like"/>
    <property type="match status" value="1"/>
</dbReference>
<gene>
    <name evidence="1" type="ORF">GCM10023211_19950</name>
</gene>